<evidence type="ECO:0000313" key="3">
    <source>
        <dbReference type="EMBL" id="MDF8265311.1"/>
    </source>
</evidence>
<feature type="transmembrane region" description="Helical" evidence="2">
    <location>
        <begin position="68"/>
        <end position="89"/>
    </location>
</feature>
<sequence>MIRARAGAAAATAAVLAVVLHVLGSFAGYEYAKNPRDVSRDLDLMVLRRIGEIPWPFGNGFSSSTMQLAFVAAILLVGVLTWLLTFATIRVLAAGSRAGAVLLGTWAAVILATVAGKGLWTSVYVTDVLQGRNPDGAVAAAITSAPWWGVLVGWLPALAATAAYAATNRGRAVTAPYQPAWQPDGRPTAAPDDPPSDGPTMSDGRAG</sequence>
<keyword evidence="2" id="KW-0812">Transmembrane</keyword>
<keyword evidence="2" id="KW-0472">Membrane</keyword>
<evidence type="ECO:0000256" key="2">
    <source>
        <dbReference type="SAM" id="Phobius"/>
    </source>
</evidence>
<reference evidence="3 4" key="1">
    <citation type="submission" date="2023-03" db="EMBL/GenBank/DDBJ databases">
        <title>YIM 133296 draft genome.</title>
        <authorList>
            <person name="Xiong L."/>
        </authorList>
    </citation>
    <scope>NUCLEOTIDE SEQUENCE [LARGE SCALE GENOMIC DNA]</scope>
    <source>
        <strain evidence="3 4">YIM 133296</strain>
    </source>
</reference>
<proteinExistence type="predicted"/>
<dbReference type="RefSeq" id="WP_277192627.1">
    <property type="nucleotide sequence ID" value="NZ_JAROAV010000033.1"/>
</dbReference>
<protein>
    <recommendedName>
        <fullName evidence="5">DUF2567 domain-containing protein</fullName>
    </recommendedName>
</protein>
<evidence type="ECO:0000256" key="1">
    <source>
        <dbReference type="SAM" id="MobiDB-lite"/>
    </source>
</evidence>
<organism evidence="3 4">
    <name type="scientific">Luteipulveratus flavus</name>
    <dbReference type="NCBI Taxonomy" id="3031728"/>
    <lineage>
        <taxon>Bacteria</taxon>
        <taxon>Bacillati</taxon>
        <taxon>Actinomycetota</taxon>
        <taxon>Actinomycetes</taxon>
        <taxon>Micrococcales</taxon>
        <taxon>Dermacoccaceae</taxon>
        <taxon>Luteipulveratus</taxon>
    </lineage>
</organism>
<name>A0ABT6C9A4_9MICO</name>
<gene>
    <name evidence="3" type="ORF">P4R38_13745</name>
</gene>
<dbReference type="Proteomes" id="UP001528912">
    <property type="component" value="Unassembled WGS sequence"/>
</dbReference>
<feature type="region of interest" description="Disordered" evidence="1">
    <location>
        <begin position="175"/>
        <end position="207"/>
    </location>
</feature>
<evidence type="ECO:0008006" key="5">
    <source>
        <dbReference type="Google" id="ProtNLM"/>
    </source>
</evidence>
<keyword evidence="2" id="KW-1133">Transmembrane helix</keyword>
<dbReference type="EMBL" id="JAROAV010000033">
    <property type="protein sequence ID" value="MDF8265311.1"/>
    <property type="molecule type" value="Genomic_DNA"/>
</dbReference>
<accession>A0ABT6C9A4</accession>
<comment type="caution">
    <text evidence="3">The sequence shown here is derived from an EMBL/GenBank/DDBJ whole genome shotgun (WGS) entry which is preliminary data.</text>
</comment>
<keyword evidence="4" id="KW-1185">Reference proteome</keyword>
<feature type="transmembrane region" description="Helical" evidence="2">
    <location>
        <begin position="145"/>
        <end position="166"/>
    </location>
</feature>
<feature type="transmembrane region" description="Helical" evidence="2">
    <location>
        <begin position="101"/>
        <end position="125"/>
    </location>
</feature>
<evidence type="ECO:0000313" key="4">
    <source>
        <dbReference type="Proteomes" id="UP001528912"/>
    </source>
</evidence>